<gene>
    <name evidence="3" type="ORF">UV59_C0004G0005</name>
</gene>
<accession>A0A0G1CK48</accession>
<reference evidence="3 4" key="1">
    <citation type="journal article" date="2015" name="Nature">
        <title>rRNA introns, odd ribosomes, and small enigmatic genomes across a large radiation of phyla.</title>
        <authorList>
            <person name="Brown C.T."/>
            <person name="Hug L.A."/>
            <person name="Thomas B.C."/>
            <person name="Sharon I."/>
            <person name="Castelle C.J."/>
            <person name="Singh A."/>
            <person name="Wilkins M.J."/>
            <person name="Williams K.H."/>
            <person name="Banfield J.F."/>
        </authorList>
    </citation>
    <scope>NUCLEOTIDE SEQUENCE [LARGE SCALE GENOMIC DNA]</scope>
</reference>
<dbReference type="PATRIC" id="fig|1618436.3.peg.211"/>
<name>A0A0G1CK48_9BACT</name>
<dbReference type="InterPro" id="IPR019219">
    <property type="entry name" value="DUF2130"/>
</dbReference>
<keyword evidence="1" id="KW-0175">Coiled coil</keyword>
<protein>
    <recommendedName>
        <fullName evidence="5">DUF2130 domain-containing protein</fullName>
    </recommendedName>
</protein>
<dbReference type="EMBL" id="LCFB01000004">
    <property type="protein sequence ID" value="KKS85857.1"/>
    <property type="molecule type" value="Genomic_DNA"/>
</dbReference>
<evidence type="ECO:0000256" key="2">
    <source>
        <dbReference type="SAM" id="MobiDB-lite"/>
    </source>
</evidence>
<comment type="caution">
    <text evidence="3">The sequence shown here is derived from an EMBL/GenBank/DDBJ whole genome shotgun (WGS) entry which is preliminary data.</text>
</comment>
<organism evidence="3 4">
    <name type="scientific">Candidatus Gottesmanbacteria bacterium GW2011_GWA1_43_11</name>
    <dbReference type="NCBI Taxonomy" id="1618436"/>
    <lineage>
        <taxon>Bacteria</taxon>
        <taxon>Candidatus Gottesmaniibacteriota</taxon>
    </lineage>
</organism>
<feature type="region of interest" description="Disordered" evidence="2">
    <location>
        <begin position="372"/>
        <end position="394"/>
    </location>
</feature>
<proteinExistence type="predicted"/>
<evidence type="ECO:0008006" key="5">
    <source>
        <dbReference type="Google" id="ProtNLM"/>
    </source>
</evidence>
<evidence type="ECO:0000313" key="3">
    <source>
        <dbReference type="EMBL" id="KKS85857.1"/>
    </source>
</evidence>
<dbReference type="STRING" id="1618436.UV59_C0004G0005"/>
<dbReference type="Pfam" id="PF09903">
    <property type="entry name" value="DUF2130"/>
    <property type="match status" value="1"/>
</dbReference>
<evidence type="ECO:0000256" key="1">
    <source>
        <dbReference type="SAM" id="Coils"/>
    </source>
</evidence>
<evidence type="ECO:0000313" key="4">
    <source>
        <dbReference type="Proteomes" id="UP000034543"/>
    </source>
</evidence>
<dbReference type="AlphaFoldDB" id="A0A0G1CK48"/>
<feature type="coiled-coil region" evidence="1">
    <location>
        <begin position="57"/>
        <end position="112"/>
    </location>
</feature>
<sequence length="394" mass="45968">MTITCPHCQQPVSLDEALTHQLESKLKLDFESKLQQMEVRQQKEKVEMWKIAQEKAAEKLKAQSQIETKLLKEELEEKSKLLEQARQAEVEIRKAKNKLEDEKRAFEVEKMRQLDAERVKIKQDVIKIISEEHQLKDAEKDKVINDLRKSLEDAQRKAQQGSQQLQGEILELKLEELLRHEFPFDEITPVAKGVTGADNLQKIHDRNGRLCGTIIWESKRTKAWSEGWISKLKDDQRAAKAELAVIVSVVLPAEISNFDLRDGVYICNFESVVSLAKILRTSIIEIYRRKIMLQGKNEKKEELWNYLTSTEFNHRMHFTFELFQSMKIDLDKEKTANIRMWARREKQIQRLMDNTSGLRGDLEGLMGNELPELKSMNLPDDHDLPILDEPETNQ</sequence>
<dbReference type="Proteomes" id="UP000034543">
    <property type="component" value="Unassembled WGS sequence"/>
</dbReference>